<dbReference type="PANTHER" id="PTHR30341:SF0">
    <property type="entry name" value="NA(+)_H(+) ANTIPORTER NHAA"/>
    <property type="match status" value="1"/>
</dbReference>
<dbReference type="AlphaFoldDB" id="A0AB38XMV3"/>
<feature type="transmembrane region" description="Helical" evidence="11">
    <location>
        <begin position="358"/>
        <end position="380"/>
    </location>
</feature>
<feature type="transmembrane region" description="Helical" evidence="11">
    <location>
        <begin position="282"/>
        <end position="304"/>
    </location>
</feature>
<accession>A0AB38XMV3</accession>
<dbReference type="GO" id="GO:0015385">
    <property type="term" value="F:sodium:proton antiporter activity"/>
    <property type="evidence" value="ECO:0007669"/>
    <property type="project" value="UniProtKB-UniRule"/>
</dbReference>
<gene>
    <name evidence="11 12" type="primary">nhaA</name>
    <name evidence="12" type="ORF">PIG85_08050</name>
</gene>
<protein>
    <recommendedName>
        <fullName evidence="11">Na(+)/H(+) antiporter NhaA</fullName>
    </recommendedName>
    <alternativeName>
        <fullName evidence="11">Sodium/proton antiporter NhaA</fullName>
    </alternativeName>
</protein>
<proteinExistence type="inferred from homology"/>
<name>A0AB38XMV3_9ACTO</name>
<evidence type="ECO:0000256" key="4">
    <source>
        <dbReference type="ARBA" id="ARBA00022475"/>
    </source>
</evidence>
<dbReference type="KEGG" id="wne:PIG85_08050"/>
<dbReference type="Gene3D" id="1.20.1530.10">
    <property type="entry name" value="Na+/H+ antiporter like domain"/>
    <property type="match status" value="1"/>
</dbReference>
<dbReference type="GO" id="GO:0005886">
    <property type="term" value="C:plasma membrane"/>
    <property type="evidence" value="ECO:0007669"/>
    <property type="project" value="UniProtKB-SubCell"/>
</dbReference>
<evidence type="ECO:0000256" key="6">
    <source>
        <dbReference type="ARBA" id="ARBA00022989"/>
    </source>
</evidence>
<keyword evidence="3 11" id="KW-0050">Antiport</keyword>
<keyword evidence="4 11" id="KW-1003">Cell membrane</keyword>
<feature type="transmembrane region" description="Helical" evidence="11">
    <location>
        <begin position="205"/>
        <end position="223"/>
    </location>
</feature>
<dbReference type="GO" id="GO:0006885">
    <property type="term" value="P:regulation of pH"/>
    <property type="evidence" value="ECO:0007669"/>
    <property type="project" value="UniProtKB-UniRule"/>
</dbReference>
<dbReference type="RefSeq" id="WP_231288196.1">
    <property type="nucleotide sequence ID" value="NZ_CP116394.1"/>
</dbReference>
<feature type="transmembrane region" description="Helical" evidence="11">
    <location>
        <begin position="120"/>
        <end position="141"/>
    </location>
</feature>
<evidence type="ECO:0000256" key="10">
    <source>
        <dbReference type="ARBA" id="ARBA00023201"/>
    </source>
</evidence>
<feature type="transmembrane region" description="Helical" evidence="11">
    <location>
        <begin position="316"/>
        <end position="338"/>
    </location>
</feature>
<comment type="subcellular location">
    <subcellularLocation>
        <location evidence="1">Cell inner membrane</location>
        <topology evidence="1">Multi-pass membrane protein</topology>
    </subcellularLocation>
    <subcellularLocation>
        <location evidence="11">Cell membrane</location>
        <topology evidence="11">Multi-pass membrane protein</topology>
    </subcellularLocation>
</comment>
<keyword evidence="9 11" id="KW-0472">Membrane</keyword>
<evidence type="ECO:0000256" key="3">
    <source>
        <dbReference type="ARBA" id="ARBA00022449"/>
    </source>
</evidence>
<feature type="transmembrane region" description="Helical" evidence="11">
    <location>
        <begin position="147"/>
        <end position="168"/>
    </location>
</feature>
<keyword evidence="7 11" id="KW-0915">Sodium</keyword>
<keyword evidence="8 11" id="KW-0406">Ion transport</keyword>
<dbReference type="Proteomes" id="UP001211044">
    <property type="component" value="Chromosome"/>
</dbReference>
<feature type="transmembrane region" description="Helical" evidence="11">
    <location>
        <begin position="180"/>
        <end position="199"/>
    </location>
</feature>
<keyword evidence="10 11" id="KW-0739">Sodium transport</keyword>
<feature type="transmembrane region" description="Helical" evidence="11">
    <location>
        <begin position="392"/>
        <end position="409"/>
    </location>
</feature>
<feature type="transmembrane region" description="Helical" evidence="11">
    <location>
        <begin position="230"/>
        <end position="262"/>
    </location>
</feature>
<dbReference type="PANTHER" id="PTHR30341">
    <property type="entry name" value="SODIUM ION/PROTON ANTIPORTER NHAA-RELATED"/>
    <property type="match status" value="1"/>
</dbReference>
<dbReference type="Pfam" id="PF06965">
    <property type="entry name" value="Na_H_antiport_1"/>
    <property type="match status" value="1"/>
</dbReference>
<dbReference type="EMBL" id="CP116394">
    <property type="protein sequence ID" value="WCE45595.1"/>
    <property type="molecule type" value="Genomic_DNA"/>
</dbReference>
<comment type="catalytic activity">
    <reaction evidence="11">
        <text>Na(+)(in) + 2 H(+)(out) = Na(+)(out) + 2 H(+)(in)</text>
        <dbReference type="Rhea" id="RHEA:29251"/>
        <dbReference type="ChEBI" id="CHEBI:15378"/>
        <dbReference type="ChEBI" id="CHEBI:29101"/>
    </reaction>
</comment>
<keyword evidence="2 11" id="KW-0813">Transport</keyword>
<comment type="function">
    <text evidence="11">Na(+)/H(+) antiporter that extrudes sodium in exchange for external protons.</text>
</comment>
<sequence length="423" mass="44282">MANRERNDLPKDRMSVQKTNANLSRLRTIAHKLQNDSAAGLLLMAAAALALAWANSPLRHLYEAISEAHLGPANLGLNMSVTHWAQDGLLTVFFFVVGLELKQEFVTGSLREPKQAALPMLAAIFGMVGPAALYTTLVFLQGAPTAASGWAIPAATDIAFAMAILAIFGKGLPPAARTFLLTLAVVDDLLGILVIAIFYPQGALSFVDLGLCLLAIAAFGALAQLRLGRWYLLLPLAVLAWYFMYRSGIHATIAGVGLGMVVPAKRRAGEEESLTHSMEKKVTPYSAGVAVPIFAFFAAGVNIVDTEGGAAAMLTHPVAVAVMIALPLGKCLGIFGSVLALTKLTPLRLGGGVDYADILPIAFVAGIGFTVALLIASLAFSASGEFTEAGRLGVVLGTAISALIGALLLRRRVSNPTRGSQKA</sequence>
<evidence type="ECO:0000256" key="7">
    <source>
        <dbReference type="ARBA" id="ARBA00023053"/>
    </source>
</evidence>
<dbReference type="InterPro" id="IPR004670">
    <property type="entry name" value="NhaA"/>
</dbReference>
<organism evidence="12 13">
    <name type="scientific">Winkia neuii subsp. anitrata</name>
    <dbReference type="NCBI Taxonomy" id="29318"/>
    <lineage>
        <taxon>Bacteria</taxon>
        <taxon>Bacillati</taxon>
        <taxon>Actinomycetota</taxon>
        <taxon>Actinomycetes</taxon>
        <taxon>Actinomycetales</taxon>
        <taxon>Actinomycetaceae</taxon>
        <taxon>Winkia</taxon>
    </lineage>
</organism>
<dbReference type="HAMAP" id="MF_01844">
    <property type="entry name" value="NhaA"/>
    <property type="match status" value="1"/>
</dbReference>
<comment type="similarity">
    <text evidence="11">Belongs to the NhaA Na(+)/H(+) (TC 2.A.33) antiporter family.</text>
</comment>
<dbReference type="NCBIfam" id="TIGR00773">
    <property type="entry name" value="NhaA"/>
    <property type="match status" value="1"/>
</dbReference>
<evidence type="ECO:0000313" key="12">
    <source>
        <dbReference type="EMBL" id="WCE45595.1"/>
    </source>
</evidence>
<evidence type="ECO:0000256" key="5">
    <source>
        <dbReference type="ARBA" id="ARBA00022692"/>
    </source>
</evidence>
<keyword evidence="6 11" id="KW-1133">Transmembrane helix</keyword>
<evidence type="ECO:0000256" key="1">
    <source>
        <dbReference type="ARBA" id="ARBA00004429"/>
    </source>
</evidence>
<keyword evidence="5 11" id="KW-0812">Transmembrane</keyword>
<evidence type="ECO:0000256" key="11">
    <source>
        <dbReference type="HAMAP-Rule" id="MF_01844"/>
    </source>
</evidence>
<evidence type="ECO:0000313" key="13">
    <source>
        <dbReference type="Proteomes" id="UP001211044"/>
    </source>
</evidence>
<evidence type="ECO:0000256" key="2">
    <source>
        <dbReference type="ARBA" id="ARBA00022448"/>
    </source>
</evidence>
<evidence type="ECO:0000256" key="9">
    <source>
        <dbReference type="ARBA" id="ARBA00023136"/>
    </source>
</evidence>
<dbReference type="InterPro" id="IPR023171">
    <property type="entry name" value="Na/H_antiporter_dom_sf"/>
</dbReference>
<evidence type="ECO:0000256" key="8">
    <source>
        <dbReference type="ARBA" id="ARBA00023065"/>
    </source>
</evidence>
<reference evidence="12" key="1">
    <citation type="submission" date="2023-01" db="EMBL/GenBank/DDBJ databases">
        <title>Comparative Genomic Analysis of the Clinically-Derived Winkia Strain NY0527 Provides Evidence into the Taxonomic Reassignment of Winkia neuii and Characterizes Their Virulence Traits.</title>
        <authorList>
            <person name="Cai X."/>
            <person name="Peng Y."/>
            <person name="Li M."/>
            <person name="Qiu Y."/>
            <person name="Wang Y."/>
            <person name="Xu L."/>
            <person name="Hou Q."/>
        </authorList>
    </citation>
    <scope>NUCLEOTIDE SEQUENCE</scope>
    <source>
        <strain evidence="12">NY0527</strain>
    </source>
</reference>